<protein>
    <recommendedName>
        <fullName evidence="2">YCII-related domain-containing protein</fullName>
    </recommendedName>
</protein>
<name>A0A0M0F6W2_CELCE</name>
<dbReference type="Gene3D" id="3.30.70.1060">
    <property type="entry name" value="Dimeric alpha+beta barrel"/>
    <property type="match status" value="1"/>
</dbReference>
<reference evidence="3 4" key="1">
    <citation type="journal article" date="2015" name="Sci. Rep.">
        <title>Functional and structural properties of a novel cellulosome-like multienzyme complex: efficient glycoside hydrolysis of water-insoluble 7-xylosyl-10-deacetylpaclitaxel.</title>
        <authorList>
            <person name="Dou T.Y."/>
            <person name="Luan H.W."/>
            <person name="Ge G.B."/>
            <person name="Dong M.M."/>
            <person name="Zou H.F."/>
            <person name="He Y.Q."/>
            <person name="Cui P."/>
            <person name="Wang J.Y."/>
            <person name="Hao D.C."/>
            <person name="Yang S.L."/>
            <person name="Yang L."/>
        </authorList>
    </citation>
    <scope>NUCLEOTIDE SEQUENCE [LARGE SCALE GENOMIC DNA]</scope>
    <source>
        <strain evidence="3 4">F16</strain>
    </source>
</reference>
<comment type="caution">
    <text evidence="3">The sequence shown here is derived from an EMBL/GenBank/DDBJ whole genome shotgun (WGS) entry which is preliminary data.</text>
</comment>
<proteinExistence type="inferred from homology"/>
<evidence type="ECO:0000313" key="3">
    <source>
        <dbReference type="EMBL" id="KON73117.1"/>
    </source>
</evidence>
<dbReference type="PATRIC" id="fig|1350482.3.peg.2589"/>
<evidence type="ECO:0000259" key="2">
    <source>
        <dbReference type="Pfam" id="PF03795"/>
    </source>
</evidence>
<evidence type="ECO:0000256" key="1">
    <source>
        <dbReference type="ARBA" id="ARBA00007689"/>
    </source>
</evidence>
<sequence length="119" mass="12716">MTTEARTRPRAGGRSWFTDGMPIHAVTYVYADRAPELDALRPEHRAFLGDLYARGTLLASGPLPAHEGAPAGALLVLDGETPDAVAAVLDEDPFGRAGLVAERTVRPWAPVIGDWADRA</sequence>
<keyword evidence="4" id="KW-1185">Reference proteome</keyword>
<dbReference type="SUPFAM" id="SSF54909">
    <property type="entry name" value="Dimeric alpha+beta barrel"/>
    <property type="match status" value="1"/>
</dbReference>
<gene>
    <name evidence="3" type="ORF">M768_12865</name>
</gene>
<dbReference type="InterPro" id="IPR005545">
    <property type="entry name" value="YCII"/>
</dbReference>
<comment type="similarity">
    <text evidence="1">Belongs to the YciI family.</text>
</comment>
<dbReference type="AlphaFoldDB" id="A0A0M0F6W2"/>
<dbReference type="Proteomes" id="UP000037387">
    <property type="component" value="Unassembled WGS sequence"/>
</dbReference>
<evidence type="ECO:0000313" key="4">
    <source>
        <dbReference type="Proteomes" id="UP000037387"/>
    </source>
</evidence>
<dbReference type="InterPro" id="IPR011008">
    <property type="entry name" value="Dimeric_a/b-barrel"/>
</dbReference>
<organism evidence="3 4">
    <name type="scientific">Cellulosimicrobium cellulans F16</name>
    <dbReference type="NCBI Taxonomy" id="1350482"/>
    <lineage>
        <taxon>Bacteria</taxon>
        <taxon>Bacillati</taxon>
        <taxon>Actinomycetota</taxon>
        <taxon>Actinomycetes</taxon>
        <taxon>Micrococcales</taxon>
        <taxon>Promicromonosporaceae</taxon>
        <taxon>Cellulosimicrobium</taxon>
    </lineage>
</organism>
<dbReference type="Pfam" id="PF03795">
    <property type="entry name" value="YCII"/>
    <property type="match status" value="1"/>
</dbReference>
<accession>A0A0M0F6W2</accession>
<feature type="domain" description="YCII-related" evidence="2">
    <location>
        <begin position="30"/>
        <end position="108"/>
    </location>
</feature>
<dbReference type="EMBL" id="ATNL01000009">
    <property type="protein sequence ID" value="KON73117.1"/>
    <property type="molecule type" value="Genomic_DNA"/>
</dbReference>